<organism evidence="1">
    <name type="scientific">Panicum hallii</name>
    <dbReference type="NCBI Taxonomy" id="206008"/>
    <lineage>
        <taxon>Eukaryota</taxon>
        <taxon>Viridiplantae</taxon>
        <taxon>Streptophyta</taxon>
        <taxon>Embryophyta</taxon>
        <taxon>Tracheophyta</taxon>
        <taxon>Spermatophyta</taxon>
        <taxon>Magnoliopsida</taxon>
        <taxon>Liliopsida</taxon>
        <taxon>Poales</taxon>
        <taxon>Poaceae</taxon>
        <taxon>PACMAD clade</taxon>
        <taxon>Panicoideae</taxon>
        <taxon>Panicodae</taxon>
        <taxon>Paniceae</taxon>
        <taxon>Panicinae</taxon>
        <taxon>Panicum</taxon>
        <taxon>Panicum sect. Panicum</taxon>
    </lineage>
</organism>
<reference evidence="1" key="1">
    <citation type="submission" date="2018-04" db="EMBL/GenBank/DDBJ databases">
        <title>WGS assembly of Panicum hallii.</title>
        <authorList>
            <person name="Lovell J."/>
            <person name="Jenkins J."/>
            <person name="Lowry D."/>
            <person name="Mamidi S."/>
            <person name="Sreedasyam A."/>
            <person name="Weng X."/>
            <person name="Barry K."/>
            <person name="Bonette J."/>
            <person name="Campitelli B."/>
            <person name="Daum C."/>
            <person name="Gordon S."/>
            <person name="Gould B."/>
            <person name="Lipzen A."/>
            <person name="Macqueen A."/>
            <person name="Palacio-Mejia J."/>
            <person name="Plott C."/>
            <person name="Shakirov E."/>
            <person name="Shu S."/>
            <person name="Yoshinaga Y."/>
            <person name="Zane M."/>
            <person name="Rokhsar D."/>
            <person name="Grimwood J."/>
            <person name="Schmutz J."/>
            <person name="Juenger T."/>
        </authorList>
    </citation>
    <scope>NUCLEOTIDE SEQUENCE [LARGE SCALE GENOMIC DNA]</scope>
    <source>
        <strain evidence="1">FIL2</strain>
    </source>
</reference>
<accession>A0A2T8JCX1</accession>
<protein>
    <submittedName>
        <fullName evidence="1">Uncharacterized protein</fullName>
    </submittedName>
</protein>
<proteinExistence type="predicted"/>
<gene>
    <name evidence="1" type="ORF">PAHAL_4G146400</name>
</gene>
<dbReference type="Gramene" id="PVH47770">
    <property type="protein sequence ID" value="PVH47770"/>
    <property type="gene ID" value="PAHAL_4G146400"/>
</dbReference>
<dbReference type="Proteomes" id="UP000243499">
    <property type="component" value="Chromosome 4"/>
</dbReference>
<name>A0A2T8JCX1_9POAL</name>
<dbReference type="EMBL" id="CM008049">
    <property type="protein sequence ID" value="PVH47770.1"/>
    <property type="molecule type" value="Genomic_DNA"/>
</dbReference>
<sequence>MLSFSFLPPFLMGKWENDAKKAEKLKEAVNQRPKFRRPFGKIYQAINADTLRAQNMETWLYFNQDSCSMGASLNLLSC</sequence>
<evidence type="ECO:0000313" key="1">
    <source>
        <dbReference type="EMBL" id="PVH47770.1"/>
    </source>
</evidence>
<dbReference type="AlphaFoldDB" id="A0A2T8JCX1"/>